<dbReference type="KEGG" id="rce:RC1_0301"/>
<dbReference type="PROSITE" id="PS51832">
    <property type="entry name" value="HD_GYP"/>
    <property type="match status" value="1"/>
</dbReference>
<dbReference type="InterPro" id="IPR052020">
    <property type="entry name" value="Cyclic_di-GMP/3'3'-cGAMP_PDE"/>
</dbReference>
<name>B6IQL4_RHOCS</name>
<dbReference type="InterPro" id="IPR037522">
    <property type="entry name" value="HD_GYP_dom"/>
</dbReference>
<feature type="domain" description="HD-GYP" evidence="1">
    <location>
        <begin position="172"/>
        <end position="380"/>
    </location>
</feature>
<accession>B6IQL4</accession>
<evidence type="ECO:0000313" key="3">
    <source>
        <dbReference type="Proteomes" id="UP000001591"/>
    </source>
</evidence>
<dbReference type="EMBL" id="CP000613">
    <property type="protein sequence ID" value="ACI97750.1"/>
    <property type="molecule type" value="Genomic_DNA"/>
</dbReference>
<reference evidence="2 3" key="1">
    <citation type="journal article" date="2010" name="BMC Genomics">
        <title>Metabolic flexibility revealed in the genome of the cyst-forming alpha-1 proteobacterium Rhodospirillum centenum.</title>
        <authorList>
            <person name="Lu Y.K."/>
            <person name="Marden J."/>
            <person name="Han M."/>
            <person name="Swingley W.D."/>
            <person name="Mastrian S.D."/>
            <person name="Chowdhury S.R."/>
            <person name="Hao J."/>
            <person name="Helmy T."/>
            <person name="Kim S."/>
            <person name="Kurdoglu A.A."/>
            <person name="Matthies H.J."/>
            <person name="Rollo D."/>
            <person name="Stothard P."/>
            <person name="Blankenship R.E."/>
            <person name="Bauer C.E."/>
            <person name="Touchman J.W."/>
        </authorList>
    </citation>
    <scope>NUCLEOTIDE SEQUENCE [LARGE SCALE GENOMIC DNA]</scope>
    <source>
        <strain evidence="3">ATCC 51521 / SW</strain>
    </source>
</reference>
<dbReference type="Gene3D" id="3.30.450.40">
    <property type="match status" value="1"/>
</dbReference>
<dbReference type="GO" id="GO:0008081">
    <property type="term" value="F:phosphoric diester hydrolase activity"/>
    <property type="evidence" value="ECO:0007669"/>
    <property type="project" value="UniProtKB-ARBA"/>
</dbReference>
<dbReference type="Proteomes" id="UP000001591">
    <property type="component" value="Chromosome"/>
</dbReference>
<dbReference type="Gene3D" id="1.10.3210.10">
    <property type="entry name" value="Hypothetical protein af1432"/>
    <property type="match status" value="1"/>
</dbReference>
<dbReference type="InterPro" id="IPR003607">
    <property type="entry name" value="HD/PDEase_dom"/>
</dbReference>
<dbReference type="SMART" id="SM00471">
    <property type="entry name" value="HDc"/>
    <property type="match status" value="1"/>
</dbReference>
<dbReference type="RefSeq" id="WP_012565541.1">
    <property type="nucleotide sequence ID" value="NC_011420.2"/>
</dbReference>
<evidence type="ECO:0000313" key="2">
    <source>
        <dbReference type="EMBL" id="ACI97750.1"/>
    </source>
</evidence>
<dbReference type="Pfam" id="PF13487">
    <property type="entry name" value="HD_5"/>
    <property type="match status" value="1"/>
</dbReference>
<keyword evidence="3" id="KW-1185">Reference proteome</keyword>
<dbReference type="InterPro" id="IPR029016">
    <property type="entry name" value="GAF-like_dom_sf"/>
</dbReference>
<proteinExistence type="predicted"/>
<organism evidence="2 3">
    <name type="scientific">Rhodospirillum centenum (strain ATCC 51521 / SW)</name>
    <dbReference type="NCBI Taxonomy" id="414684"/>
    <lineage>
        <taxon>Bacteria</taxon>
        <taxon>Pseudomonadati</taxon>
        <taxon>Pseudomonadota</taxon>
        <taxon>Alphaproteobacteria</taxon>
        <taxon>Rhodospirillales</taxon>
        <taxon>Rhodospirillaceae</taxon>
        <taxon>Rhodospirillum</taxon>
    </lineage>
</organism>
<gene>
    <name evidence="2" type="primary">rpFG</name>
    <name evidence="2" type="ordered locus">RC1_0301</name>
</gene>
<protein>
    <submittedName>
        <fullName evidence="2">Response regulator R PFG</fullName>
    </submittedName>
</protein>
<dbReference type="PANTHER" id="PTHR45228">
    <property type="entry name" value="CYCLIC DI-GMP PHOSPHODIESTERASE TM_0186-RELATED"/>
    <property type="match status" value="1"/>
</dbReference>
<dbReference type="STRING" id="414684.RC1_0301"/>
<dbReference type="SUPFAM" id="SSF55781">
    <property type="entry name" value="GAF domain-like"/>
    <property type="match status" value="1"/>
</dbReference>
<evidence type="ECO:0000259" key="1">
    <source>
        <dbReference type="PROSITE" id="PS51832"/>
    </source>
</evidence>
<dbReference type="HOGENOM" id="CLU_000445_92_13_5"/>
<dbReference type="CDD" id="cd00077">
    <property type="entry name" value="HDc"/>
    <property type="match status" value="1"/>
</dbReference>
<dbReference type="eggNOG" id="COG3437">
    <property type="taxonomic scope" value="Bacteria"/>
</dbReference>
<dbReference type="SUPFAM" id="SSF109604">
    <property type="entry name" value="HD-domain/PDEase-like"/>
    <property type="match status" value="1"/>
</dbReference>
<sequence length="400" mass="43639">MGTAHASSFVMADDPWVGLNGGLEAQLAGLHREIRETPELAAIDRIAVAVHDPASGRLRTFVESNIGSRPFDRFSDRLELHPTLAAVATTGIPFINNAIGTGAAVGADGLNDRLLALGLRSRYIVRIHRAGTLYGFIFFNSGRPGFFTEATVAALTPYRRLIDVLVVGTLTSQRTMLAAVRSALQVSHYRNEETGAHLDRMSRYAELIAQTLATRYLLSDEFVEYVLQYAPLHDIGKVAVPDHILLKRGKLLPDEYEVMKTHVAKGVEIIDAMIHDHGLEALPYRDLLRNVVAHHHECYDGSGYPHGLAGEAISLEGRIVAVADVFDALTSQRPYKDAWSNDTAAAFLRAQAGRRFDPACVEALLADPGAIRDIQQRFRETPGGFGLAALRQRAAQAAAC</sequence>
<dbReference type="AlphaFoldDB" id="B6IQL4"/>
<dbReference type="PANTHER" id="PTHR45228:SF1">
    <property type="entry name" value="CYCLIC DI-GMP PHOSPHODIESTERASE TM_0186"/>
    <property type="match status" value="1"/>
</dbReference>